<dbReference type="OrthoDB" id="3654724at2"/>
<evidence type="ECO:0000259" key="1">
    <source>
        <dbReference type="Pfam" id="PF03235"/>
    </source>
</evidence>
<organism evidence="2 3">
    <name type="scientific">Acetobacteroides hydrogenigenes</name>
    <dbReference type="NCBI Taxonomy" id="979970"/>
    <lineage>
        <taxon>Bacteria</taxon>
        <taxon>Pseudomonadati</taxon>
        <taxon>Bacteroidota</taxon>
        <taxon>Bacteroidia</taxon>
        <taxon>Bacteroidales</taxon>
        <taxon>Rikenellaceae</taxon>
        <taxon>Acetobacteroides</taxon>
    </lineage>
</organism>
<proteinExistence type="predicted"/>
<sequence>METTKSSNKYTFWSLIGEHRIEIPVIQRDYAQGRDNSKVNDIRETFVAQLRNTVVNGELLHLNFVYGKIRGILNEKRFKDNTAAVYSMLDSVKIYAKNLELDLRIEITEEKIDEEKSTKTSFLPLDGQQRLTTLYLLHWYILARLGKYDEIGKLNKFSYQVRPSSKDFCKELVNVIKNKITNFDFTGIISEQIKDSNWFYTTWSNDPTVEAMLNMIDEIHKQFKDLDIEKLKECWENLSANNIVSFEFLNLDDYDLTDDLYIKMNSRGVPLTPFENFKSYLFEQIEKWDKENDADNSENCSCIYVPQWTEKFDTKWTDLIWENKDEKNYLIDEEFMRFVRNMAQIYMVRTAKLTDDSEGKQNDLIIREMATIKGDDGEYIYKSNKAILESIVPDYLENRYEYLNEMLLLLDKISDSNRLINRILNREDKTINYFGKTKNEPFKNFITGVMSYPDKVNFYAMAKYLLKIENVEDDAFFSWMRVVRNLVENSRIDNAADFKRALLGIDNLSDGINNILDYIINKGELEGFDKKQVKEEIVKAKYVANNSWEQLIIQFENNAYFKGQIGFLFTMSKEEKSESHDLEKFRSYGIKSCNIFDKKYNINSSKLEQNDSVLLEQALLTQGNYLLKVDGSNHSFMKMYSTGKRNDWRSVFFQDGDKLTLYKQLLDKLEETKEIEGMQELVKSTRTSDWRDKLLLYPELIRFCRESLVRFEGDRVLLVGSSSASGYNAELYSYSLYLEQFIKYRGNEENDIMPLFTRIDYCYGRGTSEKAFIYLEYKDLNKVYYQLRICFEASLKLYRLSLYKEMDHEHVDRLLKVFRAENVQPEGKEYFLKDEANGTILAHYTIEKSLELKGKLLAEVDLVTEG</sequence>
<dbReference type="RefSeq" id="WP_131840621.1">
    <property type="nucleotide sequence ID" value="NZ_SLWB01000025.1"/>
</dbReference>
<reference evidence="2 3" key="1">
    <citation type="submission" date="2019-03" db="EMBL/GenBank/DDBJ databases">
        <title>Genomic Encyclopedia of Archaeal and Bacterial Type Strains, Phase II (KMG-II): from individual species to whole genera.</title>
        <authorList>
            <person name="Goeker M."/>
        </authorList>
    </citation>
    <scope>NUCLEOTIDE SEQUENCE [LARGE SCALE GENOMIC DNA]</scope>
    <source>
        <strain evidence="2 3">RL-C</strain>
    </source>
</reference>
<comment type="caution">
    <text evidence="2">The sequence shown here is derived from an EMBL/GenBank/DDBJ whole genome shotgun (WGS) entry which is preliminary data.</text>
</comment>
<evidence type="ECO:0000313" key="3">
    <source>
        <dbReference type="Proteomes" id="UP000294830"/>
    </source>
</evidence>
<keyword evidence="3" id="KW-1185">Reference proteome</keyword>
<feature type="domain" description="GmrSD restriction endonucleases N-terminal" evidence="1">
    <location>
        <begin position="15"/>
        <end position="282"/>
    </location>
</feature>
<protein>
    <submittedName>
        <fullName evidence="2">Uncharacterized protein DUF262</fullName>
    </submittedName>
</protein>
<dbReference type="InterPro" id="IPR004919">
    <property type="entry name" value="GmrSD_N"/>
</dbReference>
<dbReference type="EMBL" id="SLWB01000025">
    <property type="protein sequence ID" value="TCN61633.1"/>
    <property type="molecule type" value="Genomic_DNA"/>
</dbReference>
<evidence type="ECO:0000313" key="2">
    <source>
        <dbReference type="EMBL" id="TCN61633.1"/>
    </source>
</evidence>
<name>A0A4R2E297_9BACT</name>
<dbReference type="Pfam" id="PF03235">
    <property type="entry name" value="GmrSD_N"/>
    <property type="match status" value="1"/>
</dbReference>
<accession>A0A4R2E297</accession>
<dbReference type="Proteomes" id="UP000294830">
    <property type="component" value="Unassembled WGS sequence"/>
</dbReference>
<gene>
    <name evidence="2" type="ORF">CLV25_12516</name>
</gene>
<dbReference type="AlphaFoldDB" id="A0A4R2E297"/>